<evidence type="ECO:0000313" key="3">
    <source>
        <dbReference type="Proteomes" id="UP000064967"/>
    </source>
</evidence>
<dbReference type="KEGG" id="llu:AKJ09_06733"/>
<reference evidence="2 3" key="1">
    <citation type="submission" date="2015-08" db="EMBL/GenBank/DDBJ databases">
        <authorList>
            <person name="Babu N.S."/>
            <person name="Beckwith C.J."/>
            <person name="Beseler K.G."/>
            <person name="Brison A."/>
            <person name="Carone J.V."/>
            <person name="Caskin T.P."/>
            <person name="Diamond M."/>
            <person name="Durham M.E."/>
            <person name="Foxe J.M."/>
            <person name="Go M."/>
            <person name="Henderson B.A."/>
            <person name="Jones I.B."/>
            <person name="McGettigan J.A."/>
            <person name="Micheletti S.J."/>
            <person name="Nasrallah M.E."/>
            <person name="Ortiz D."/>
            <person name="Piller C.R."/>
            <person name="Privatt S.R."/>
            <person name="Schneider S.L."/>
            <person name="Sharp S."/>
            <person name="Smith T.C."/>
            <person name="Stanton J.D."/>
            <person name="Ullery H.E."/>
            <person name="Wilson R.J."/>
            <person name="Serrano M.G."/>
            <person name="Buck G."/>
            <person name="Lee V."/>
            <person name="Wang Y."/>
            <person name="Carvalho R."/>
            <person name="Voegtly L."/>
            <person name="Shi R."/>
            <person name="Duckworth R."/>
            <person name="Johnson A."/>
            <person name="Loviza R."/>
            <person name="Walstead R."/>
            <person name="Shah Z."/>
            <person name="Kiflezghi M."/>
            <person name="Wade K."/>
            <person name="Ball S.L."/>
            <person name="Bradley K.W."/>
            <person name="Asai D.J."/>
            <person name="Bowman C.A."/>
            <person name="Russell D.A."/>
            <person name="Pope W.H."/>
            <person name="Jacobs-Sera D."/>
            <person name="Hendrix R.W."/>
            <person name="Hatfull G.F."/>
        </authorList>
    </citation>
    <scope>NUCLEOTIDE SEQUENCE [LARGE SCALE GENOMIC DNA]</scope>
    <source>
        <strain evidence="2 3">DSM 27648</strain>
    </source>
</reference>
<feature type="domain" description="Putative DNA-binding" evidence="1">
    <location>
        <begin position="44"/>
        <end position="118"/>
    </location>
</feature>
<organism evidence="2 3">
    <name type="scientific">Labilithrix luteola</name>
    <dbReference type="NCBI Taxonomy" id="1391654"/>
    <lineage>
        <taxon>Bacteria</taxon>
        <taxon>Pseudomonadati</taxon>
        <taxon>Myxococcota</taxon>
        <taxon>Polyangia</taxon>
        <taxon>Polyangiales</taxon>
        <taxon>Labilitrichaceae</taxon>
        <taxon>Labilithrix</taxon>
    </lineage>
</organism>
<dbReference type="InterPro" id="IPR044922">
    <property type="entry name" value="DUF2063_N_sf"/>
</dbReference>
<gene>
    <name evidence="2" type="ORF">AKJ09_06733</name>
</gene>
<evidence type="ECO:0000259" key="1">
    <source>
        <dbReference type="Pfam" id="PF09836"/>
    </source>
</evidence>
<evidence type="ECO:0000313" key="2">
    <source>
        <dbReference type="EMBL" id="AKV00070.1"/>
    </source>
</evidence>
<sequence length="276" mass="30387">MPRDDASPPGLRHTQDLFYALVTGAKGVVHEQRMQEPQLGELQSIIAADERLSAVERLDIYATMYFCRLRDVLREDYPKLRACLGDDAFDDLARAYLSACPPTRASVRDVSEKLPGFIEGSQRGPASAGLSELAALERALIEVFDGPDTRVLELERLRGMSAQDLVTLPLSFVPNHIVLRVDHDVDRLWRAIELGSAESAICEKQTTVLIWRKDLVSCFRAVDALEASALDLALAGETFGGVCAWLSEGRSVDEAARIAHEILGRWVTDALIASGR</sequence>
<name>A0A0K1Q3V2_9BACT</name>
<dbReference type="Pfam" id="PF09836">
    <property type="entry name" value="DUF2063"/>
    <property type="match status" value="1"/>
</dbReference>
<dbReference type="RefSeq" id="WP_169928004.1">
    <property type="nucleotide sequence ID" value="NZ_CP012333.1"/>
</dbReference>
<proteinExistence type="predicted"/>
<dbReference type="EMBL" id="CP012333">
    <property type="protein sequence ID" value="AKV00070.1"/>
    <property type="molecule type" value="Genomic_DNA"/>
</dbReference>
<dbReference type="AlphaFoldDB" id="A0A0K1Q3V2"/>
<keyword evidence="3" id="KW-1185">Reference proteome</keyword>
<dbReference type="InterPro" id="IPR018640">
    <property type="entry name" value="DUF2063"/>
</dbReference>
<accession>A0A0K1Q3V2</accession>
<protein>
    <recommendedName>
        <fullName evidence="1">Putative DNA-binding domain-containing protein</fullName>
    </recommendedName>
</protein>
<dbReference type="STRING" id="1391654.AKJ09_06733"/>
<dbReference type="Proteomes" id="UP000064967">
    <property type="component" value="Chromosome"/>
</dbReference>
<dbReference type="Gene3D" id="1.10.150.690">
    <property type="entry name" value="DUF2063"/>
    <property type="match status" value="1"/>
</dbReference>